<comment type="similarity">
    <text evidence="3 19">In the N-terminal section; belongs to the NnrE/AIBP family.</text>
</comment>
<reference evidence="22" key="1">
    <citation type="submission" date="2019-11" db="EMBL/GenBank/DDBJ databases">
        <authorList>
            <person name="Feng L."/>
        </authorList>
    </citation>
    <scope>NUCLEOTIDE SEQUENCE</scope>
    <source>
        <strain evidence="22">CTertiumLFYP3</strain>
    </source>
</reference>
<proteinExistence type="inferred from homology"/>
<feature type="binding site" evidence="18">
    <location>
        <position position="162"/>
    </location>
    <ligand>
        <name>K(+)</name>
        <dbReference type="ChEBI" id="CHEBI:29103"/>
    </ligand>
</feature>
<sequence length="499" mass="54322">MRIMSVDKCKEIDRYTIEEVGIPGLVLMENAAGEVCGNIINYGDKFLIFCGNGNNGGDGLAIARKLLIENKDVTVAIVNSDDNYSKDFLVNLDILKKLTNSIIYIKEDGDIESLKNRIEKYDVVVDCIFGVGLNRPLNDFYIKLINNINKESRCIVSVDVPSGLNANSGEIMGASIVADITYTFEVIKRGFIEYKALSYLGRVEVLKIGIPEFVKKINSDGINILDKKDYKEKLLKRNVYGHKGSYGRVAILAGSKGFTGAAYISTEACVKSGVGLTTLVTKNYVQDKLSSKLIEAMTSDIEDQEASEEVLKSSKVIAIGPGISKEKVYVDTFMKLISYGDKFFVVDAGALDIVKDNESIINGLRGRAVLTPHPGEMARLIGRSIDYVEKNRIDIAKNYAKEKGIIILLKGYNTVITDGDNVYINNTGNSKMASGGMGDCLTGIIAGLLAQGHSLLDSALLGAYIHGLAGEEASIDKYSTTASEVIENIPKVMNSMNKC</sequence>
<evidence type="ECO:0000256" key="1">
    <source>
        <dbReference type="ARBA" id="ARBA00000013"/>
    </source>
</evidence>
<keyword evidence="9 18" id="KW-0630">Potassium</keyword>
<comment type="similarity">
    <text evidence="18">Belongs to the NnrE/AIBP family.</text>
</comment>
<organism evidence="22">
    <name type="scientific">Clostridium tertium</name>
    <dbReference type="NCBI Taxonomy" id="1559"/>
    <lineage>
        <taxon>Bacteria</taxon>
        <taxon>Bacillati</taxon>
        <taxon>Bacillota</taxon>
        <taxon>Clostridia</taxon>
        <taxon>Eubacteriales</taxon>
        <taxon>Clostridiaceae</taxon>
        <taxon>Clostridium</taxon>
    </lineage>
</organism>
<dbReference type="InterPro" id="IPR030677">
    <property type="entry name" value="Nnr"/>
</dbReference>
<feature type="binding site" evidence="17">
    <location>
        <begin position="410"/>
        <end position="414"/>
    </location>
    <ligand>
        <name>AMP</name>
        <dbReference type="ChEBI" id="CHEBI:456215"/>
    </ligand>
</feature>
<evidence type="ECO:0000256" key="12">
    <source>
        <dbReference type="ARBA" id="ARBA00023239"/>
    </source>
</evidence>
<gene>
    <name evidence="22" type="primary">nnr</name>
    <name evidence="17" type="synonym">nnrD</name>
    <name evidence="18" type="synonym">nnrE</name>
    <name evidence="22" type="ORF">CTLFYP3_03022</name>
</gene>
<feature type="domain" description="YjeF C-terminal" evidence="20">
    <location>
        <begin position="226"/>
        <end position="496"/>
    </location>
</feature>
<feature type="binding site" evidence="17">
    <location>
        <position position="438"/>
    </location>
    <ligand>
        <name>AMP</name>
        <dbReference type="ChEBI" id="CHEBI:456215"/>
    </ligand>
</feature>
<dbReference type="PROSITE" id="PS51385">
    <property type="entry name" value="YJEF_N"/>
    <property type="match status" value="1"/>
</dbReference>
<dbReference type="PROSITE" id="PS51383">
    <property type="entry name" value="YJEF_C_3"/>
    <property type="match status" value="1"/>
</dbReference>
<keyword evidence="8 17" id="KW-0521">NADP</keyword>
<dbReference type="PANTHER" id="PTHR12592">
    <property type="entry name" value="ATP-DEPENDENT (S)-NAD(P)H-HYDRATE DEHYDRATASE FAMILY MEMBER"/>
    <property type="match status" value="1"/>
</dbReference>
<dbReference type="NCBIfam" id="TIGR00197">
    <property type="entry name" value="yjeF_nterm"/>
    <property type="match status" value="1"/>
</dbReference>
<dbReference type="GO" id="GO:0046496">
    <property type="term" value="P:nicotinamide nucleotide metabolic process"/>
    <property type="evidence" value="ECO:0007669"/>
    <property type="project" value="UniProtKB-UniRule"/>
</dbReference>
<keyword evidence="6 17" id="KW-0547">Nucleotide-binding</keyword>
<dbReference type="Gene3D" id="3.40.1190.20">
    <property type="match status" value="1"/>
</dbReference>
<dbReference type="Gene3D" id="3.40.50.10260">
    <property type="entry name" value="YjeF N-terminal domain"/>
    <property type="match status" value="1"/>
</dbReference>
<keyword evidence="12 17" id="KW-0456">Lyase</keyword>
<evidence type="ECO:0000256" key="17">
    <source>
        <dbReference type="HAMAP-Rule" id="MF_01965"/>
    </source>
</evidence>
<keyword evidence="13" id="KW-0511">Multifunctional enzyme</keyword>
<comment type="cofactor">
    <cofactor evidence="17">
        <name>Mg(2+)</name>
        <dbReference type="ChEBI" id="CHEBI:18420"/>
    </cofactor>
</comment>
<comment type="function">
    <text evidence="18">Catalyzes the epimerization of the S- and R-forms of NAD(P)HX, a damaged form of NAD(P)H that is a result of enzymatic or heat-dependent hydration. This is a prerequisite for the S-specific NAD(P)H-hydrate dehydratase to allow the repair of both epimers of NAD(P)HX.</text>
</comment>
<feature type="binding site" evidence="18">
    <location>
        <position position="55"/>
    </location>
    <ligand>
        <name>K(+)</name>
        <dbReference type="ChEBI" id="CHEBI:29103"/>
    </ligand>
</feature>
<comment type="catalytic activity">
    <reaction evidence="16 17 19">
        <text>(6S)-NADPHX + ADP = AMP + phosphate + NADPH + H(+)</text>
        <dbReference type="Rhea" id="RHEA:32235"/>
        <dbReference type="ChEBI" id="CHEBI:15378"/>
        <dbReference type="ChEBI" id="CHEBI:43474"/>
        <dbReference type="ChEBI" id="CHEBI:57783"/>
        <dbReference type="ChEBI" id="CHEBI:64076"/>
        <dbReference type="ChEBI" id="CHEBI:456215"/>
        <dbReference type="ChEBI" id="CHEBI:456216"/>
        <dbReference type="EC" id="4.2.1.136"/>
    </reaction>
</comment>
<feature type="binding site" evidence="17">
    <location>
        <position position="439"/>
    </location>
    <ligand>
        <name>(6S)-NADPHX</name>
        <dbReference type="ChEBI" id="CHEBI:64076"/>
    </ligand>
</feature>
<accession>A0A6N3G619</accession>
<dbReference type="PIRSF" id="PIRSF017184">
    <property type="entry name" value="Nnr"/>
    <property type="match status" value="1"/>
</dbReference>
<evidence type="ECO:0000256" key="6">
    <source>
        <dbReference type="ARBA" id="ARBA00022741"/>
    </source>
</evidence>
<dbReference type="EC" id="5.1.99.6" evidence="19"/>
<dbReference type="PANTHER" id="PTHR12592:SF0">
    <property type="entry name" value="ATP-DEPENDENT (S)-NAD(P)H-HYDRATE DEHYDRATASE"/>
    <property type="match status" value="1"/>
</dbReference>
<feature type="binding site" evidence="17">
    <location>
        <position position="373"/>
    </location>
    <ligand>
        <name>(6S)-NADPHX</name>
        <dbReference type="ChEBI" id="CHEBI:64076"/>
    </ligand>
</feature>
<evidence type="ECO:0000256" key="8">
    <source>
        <dbReference type="ARBA" id="ARBA00022857"/>
    </source>
</evidence>
<evidence type="ECO:0000256" key="16">
    <source>
        <dbReference type="ARBA" id="ARBA00049209"/>
    </source>
</evidence>
<feature type="domain" description="YjeF N-terminal" evidence="21">
    <location>
        <begin position="9"/>
        <end position="216"/>
    </location>
</feature>
<evidence type="ECO:0000259" key="20">
    <source>
        <dbReference type="PROSITE" id="PS51383"/>
    </source>
</evidence>
<comment type="catalytic activity">
    <reaction evidence="15 17 19">
        <text>(6S)-NADHX + ADP = AMP + phosphate + NADH + H(+)</text>
        <dbReference type="Rhea" id="RHEA:32223"/>
        <dbReference type="ChEBI" id="CHEBI:15378"/>
        <dbReference type="ChEBI" id="CHEBI:43474"/>
        <dbReference type="ChEBI" id="CHEBI:57945"/>
        <dbReference type="ChEBI" id="CHEBI:64074"/>
        <dbReference type="ChEBI" id="CHEBI:456215"/>
        <dbReference type="ChEBI" id="CHEBI:456216"/>
        <dbReference type="EC" id="4.2.1.136"/>
    </reaction>
</comment>
<comment type="function">
    <text evidence="17">Catalyzes the dehydration of the S-form of NAD(P)HX at the expense of ADP, which is converted to AMP. Together with NAD(P)HX epimerase, which catalyzes the epimerization of the S- and R-forms, the enzyme allows the repair of both epimers of NAD(P)HX, a damaged form of NAD(P)H that is a result of enzymatic or heat-dependent hydration.</text>
</comment>
<dbReference type="InterPro" id="IPR004443">
    <property type="entry name" value="YjeF_N_dom"/>
</dbReference>
<feature type="binding site" evidence="17">
    <location>
        <position position="322"/>
    </location>
    <ligand>
        <name>(6S)-NADPHX</name>
        <dbReference type="ChEBI" id="CHEBI:64076"/>
    </ligand>
</feature>
<comment type="catalytic activity">
    <reaction evidence="1 18 19">
        <text>(6R)-NADHX = (6S)-NADHX</text>
        <dbReference type="Rhea" id="RHEA:32215"/>
        <dbReference type="ChEBI" id="CHEBI:64074"/>
        <dbReference type="ChEBI" id="CHEBI:64075"/>
        <dbReference type="EC" id="5.1.99.6"/>
    </reaction>
</comment>
<dbReference type="GO" id="GO:0046872">
    <property type="term" value="F:metal ion binding"/>
    <property type="evidence" value="ECO:0007669"/>
    <property type="project" value="UniProtKB-UniRule"/>
</dbReference>
<dbReference type="EMBL" id="CACRTO010000046">
    <property type="protein sequence ID" value="VYU59625.1"/>
    <property type="molecule type" value="Genomic_DNA"/>
</dbReference>
<evidence type="ECO:0000256" key="19">
    <source>
        <dbReference type="PIRNR" id="PIRNR017184"/>
    </source>
</evidence>
<dbReference type="GO" id="GO:0110051">
    <property type="term" value="P:metabolite repair"/>
    <property type="evidence" value="ECO:0007669"/>
    <property type="project" value="TreeGrafter"/>
</dbReference>
<evidence type="ECO:0000313" key="22">
    <source>
        <dbReference type="EMBL" id="VYU59625.1"/>
    </source>
</evidence>
<dbReference type="GO" id="GO:0052856">
    <property type="term" value="F:NAD(P)HX epimerase activity"/>
    <property type="evidence" value="ECO:0007669"/>
    <property type="project" value="UniProtKB-UniRule"/>
</dbReference>
<keyword evidence="5 18" id="KW-0479">Metal-binding</keyword>
<dbReference type="CDD" id="cd01171">
    <property type="entry name" value="YXKO-related"/>
    <property type="match status" value="1"/>
</dbReference>
<feature type="binding site" evidence="18">
    <location>
        <position position="126"/>
    </location>
    <ligand>
        <name>K(+)</name>
        <dbReference type="ChEBI" id="CHEBI:29103"/>
    </ligand>
</feature>
<dbReference type="InterPro" id="IPR029056">
    <property type="entry name" value="Ribokinase-like"/>
</dbReference>
<name>A0A6N3G619_9CLOT</name>
<evidence type="ECO:0000256" key="7">
    <source>
        <dbReference type="ARBA" id="ARBA00022840"/>
    </source>
</evidence>
<evidence type="ECO:0000256" key="5">
    <source>
        <dbReference type="ARBA" id="ARBA00022723"/>
    </source>
</evidence>
<comment type="function">
    <text evidence="14 19">Bifunctional enzyme that catalyzes the epimerization of the S- and R-forms of NAD(P)HX and the dehydration of the S-form of NAD(P)HX at the expense of ADP, which is converted to AMP. This allows the repair of both epimers of NAD(P)HX, a damaged form of NAD(P)H that is a result of enzymatic or heat-dependent hydration.</text>
</comment>
<dbReference type="Pfam" id="PF03853">
    <property type="entry name" value="YjeF_N"/>
    <property type="match status" value="1"/>
</dbReference>
<keyword evidence="10 17" id="KW-0520">NAD</keyword>
<protein>
    <recommendedName>
        <fullName evidence="19">Bifunctional NAD(P)H-hydrate repair enzyme</fullName>
    </recommendedName>
    <alternativeName>
        <fullName evidence="19">Nicotinamide nucleotide repair protein</fullName>
    </alternativeName>
    <domain>
        <recommendedName>
            <fullName evidence="19">ADP-dependent (S)-NAD(P)H-hydrate dehydratase</fullName>
            <ecNumber evidence="19">4.2.1.136</ecNumber>
        </recommendedName>
        <alternativeName>
            <fullName evidence="19">ADP-dependent NAD(P)HX dehydratase</fullName>
        </alternativeName>
    </domain>
    <domain>
        <recommendedName>
            <fullName evidence="19">NAD(P)H-hydrate epimerase</fullName>
            <ecNumber evidence="19">5.1.99.6</ecNumber>
        </recommendedName>
    </domain>
</protein>
<dbReference type="InterPro" id="IPR036652">
    <property type="entry name" value="YjeF_N_dom_sf"/>
</dbReference>
<comment type="similarity">
    <text evidence="4 19">In the C-terminal section; belongs to the NnrD/CARKD family.</text>
</comment>
<evidence type="ECO:0000256" key="15">
    <source>
        <dbReference type="ARBA" id="ARBA00048238"/>
    </source>
</evidence>
<comment type="cofactor">
    <cofactor evidence="18 19">
        <name>K(+)</name>
        <dbReference type="ChEBI" id="CHEBI:29103"/>
    </cofactor>
    <text evidence="18 19">Binds 1 potassium ion per subunit.</text>
</comment>
<keyword evidence="11 18" id="KW-0413">Isomerase</keyword>
<dbReference type="AlphaFoldDB" id="A0A6N3G619"/>
<feature type="binding site" evidence="18">
    <location>
        <position position="159"/>
    </location>
    <ligand>
        <name>(6S)-NADPHX</name>
        <dbReference type="ChEBI" id="CHEBI:64076"/>
    </ligand>
</feature>
<dbReference type="InterPro" id="IPR000631">
    <property type="entry name" value="CARKD"/>
</dbReference>
<comment type="similarity">
    <text evidence="17">Belongs to the NnrD/CARKD family.</text>
</comment>
<evidence type="ECO:0000259" key="21">
    <source>
        <dbReference type="PROSITE" id="PS51385"/>
    </source>
</evidence>
<feature type="binding site" evidence="18">
    <location>
        <begin position="130"/>
        <end position="136"/>
    </location>
    <ligand>
        <name>(6S)-NADPHX</name>
        <dbReference type="ChEBI" id="CHEBI:64076"/>
    </ligand>
</feature>
<dbReference type="SUPFAM" id="SSF53613">
    <property type="entry name" value="Ribokinase-like"/>
    <property type="match status" value="1"/>
</dbReference>
<dbReference type="Pfam" id="PF01256">
    <property type="entry name" value="Carb_kinase"/>
    <property type="match status" value="1"/>
</dbReference>
<evidence type="ECO:0000256" key="9">
    <source>
        <dbReference type="ARBA" id="ARBA00022958"/>
    </source>
</evidence>
<evidence type="ECO:0000256" key="14">
    <source>
        <dbReference type="ARBA" id="ARBA00025153"/>
    </source>
</evidence>
<feature type="binding site" evidence="18">
    <location>
        <begin position="54"/>
        <end position="58"/>
    </location>
    <ligand>
        <name>(6S)-NADPHX</name>
        <dbReference type="ChEBI" id="CHEBI:64076"/>
    </ligand>
</feature>
<comment type="catalytic activity">
    <reaction evidence="2 18 19">
        <text>(6R)-NADPHX = (6S)-NADPHX</text>
        <dbReference type="Rhea" id="RHEA:32227"/>
        <dbReference type="ChEBI" id="CHEBI:64076"/>
        <dbReference type="ChEBI" id="CHEBI:64077"/>
        <dbReference type="EC" id="5.1.99.6"/>
    </reaction>
</comment>
<dbReference type="HAMAP" id="MF_01966">
    <property type="entry name" value="NADHX_epimerase"/>
    <property type="match status" value="1"/>
</dbReference>
<evidence type="ECO:0000256" key="11">
    <source>
        <dbReference type="ARBA" id="ARBA00023235"/>
    </source>
</evidence>
<dbReference type="GO" id="GO:0052855">
    <property type="term" value="F:ADP-dependent NAD(P)H-hydrate dehydratase activity"/>
    <property type="evidence" value="ECO:0007669"/>
    <property type="project" value="UniProtKB-UniRule"/>
</dbReference>
<evidence type="ECO:0000256" key="10">
    <source>
        <dbReference type="ARBA" id="ARBA00023027"/>
    </source>
</evidence>
<evidence type="ECO:0000256" key="13">
    <source>
        <dbReference type="ARBA" id="ARBA00023268"/>
    </source>
</evidence>
<evidence type="ECO:0000256" key="2">
    <source>
        <dbReference type="ARBA" id="ARBA00000909"/>
    </source>
</evidence>
<keyword evidence="7 17" id="KW-0067">ATP-binding</keyword>
<dbReference type="NCBIfam" id="TIGR00196">
    <property type="entry name" value="yjeF_cterm"/>
    <property type="match status" value="1"/>
</dbReference>
<dbReference type="HAMAP" id="MF_01965">
    <property type="entry name" value="NADHX_dehydratase"/>
    <property type="match status" value="1"/>
</dbReference>
<evidence type="ECO:0000256" key="3">
    <source>
        <dbReference type="ARBA" id="ARBA00006001"/>
    </source>
</evidence>
<dbReference type="EC" id="4.2.1.136" evidence="19"/>
<dbReference type="SUPFAM" id="SSF64153">
    <property type="entry name" value="YjeF N-terminal domain-like"/>
    <property type="match status" value="1"/>
</dbReference>
<dbReference type="GO" id="GO:0005524">
    <property type="term" value="F:ATP binding"/>
    <property type="evidence" value="ECO:0007669"/>
    <property type="project" value="UniProtKB-UniRule"/>
</dbReference>
<feature type="binding site" evidence="18">
    <location>
        <position position="141"/>
    </location>
    <ligand>
        <name>(6S)-NADPHX</name>
        <dbReference type="ChEBI" id="CHEBI:64076"/>
    </ligand>
</feature>
<comment type="subunit">
    <text evidence="17">Homotetramer.</text>
</comment>
<evidence type="ECO:0000256" key="4">
    <source>
        <dbReference type="ARBA" id="ARBA00009524"/>
    </source>
</evidence>
<dbReference type="RefSeq" id="WP_156627459.1">
    <property type="nucleotide sequence ID" value="NZ_CACRTO010000046.1"/>
</dbReference>
<evidence type="ECO:0000256" key="18">
    <source>
        <dbReference type="HAMAP-Rule" id="MF_01966"/>
    </source>
</evidence>
<feature type="binding site" evidence="17">
    <location>
        <position position="261"/>
    </location>
    <ligand>
        <name>(6S)-NADPHX</name>
        <dbReference type="ChEBI" id="CHEBI:64076"/>
    </ligand>
</feature>